<keyword evidence="2" id="KW-0812">Transmembrane</keyword>
<feature type="coiled-coil region" evidence="1">
    <location>
        <begin position="215"/>
        <end position="249"/>
    </location>
</feature>
<comment type="caution">
    <text evidence="3">The sequence shown here is derived from an EMBL/GenBank/DDBJ whole genome shotgun (WGS) entry which is preliminary data.</text>
</comment>
<dbReference type="EMBL" id="AKWW02000063">
    <property type="protein sequence ID" value="EMF41111.1"/>
    <property type="molecule type" value="Genomic_DNA"/>
</dbReference>
<dbReference type="Gene3D" id="2.170.16.10">
    <property type="entry name" value="Hedgehog/Intein (Hint) domain"/>
    <property type="match status" value="1"/>
</dbReference>
<dbReference type="InterPro" id="IPR036844">
    <property type="entry name" value="Hint_dom_sf"/>
</dbReference>
<dbReference type="Proteomes" id="UP000011754">
    <property type="component" value="Unassembled WGS sequence"/>
</dbReference>
<dbReference type="NCBIfam" id="TIGR01443">
    <property type="entry name" value="intein_Cterm"/>
    <property type="match status" value="1"/>
</dbReference>
<feature type="transmembrane region" description="Helical" evidence="2">
    <location>
        <begin position="15"/>
        <end position="34"/>
    </location>
</feature>
<keyword evidence="2" id="KW-0472">Membrane</keyword>
<keyword evidence="1" id="KW-0175">Coiled coil</keyword>
<dbReference type="PROSITE" id="PS50818">
    <property type="entry name" value="INTEIN_C_TER"/>
    <property type="match status" value="1"/>
</dbReference>
<keyword evidence="2" id="KW-1133">Transmembrane helix</keyword>
<protein>
    <submittedName>
        <fullName evidence="3">Putative large structural protein</fullName>
    </submittedName>
</protein>
<evidence type="ECO:0000313" key="3">
    <source>
        <dbReference type="EMBL" id="EMF41111.1"/>
    </source>
</evidence>
<evidence type="ECO:0000256" key="1">
    <source>
        <dbReference type="SAM" id="Coils"/>
    </source>
</evidence>
<dbReference type="SUPFAM" id="SSF51294">
    <property type="entry name" value="Hedgehog/intein (Hint) domain"/>
    <property type="match status" value="2"/>
</dbReference>
<accession>M3ETH3</accession>
<dbReference type="InterPro" id="IPR030885">
    <property type="entry name" value="Lepto_longest"/>
</dbReference>
<reference evidence="3 4" key="1">
    <citation type="submission" date="2013-01" db="EMBL/GenBank/DDBJ databases">
        <authorList>
            <person name="Harkins D.M."/>
            <person name="Durkin A.S."/>
            <person name="Brinkac L.M."/>
            <person name="Haft D.H."/>
            <person name="Selengut J.D."/>
            <person name="Sanka R."/>
            <person name="DePew J."/>
            <person name="Purushe J."/>
            <person name="Hartskeerl R.A."/>
            <person name="Ahmed A."/>
            <person name="van der Linden H."/>
            <person name="Goris M.G.A."/>
            <person name="Vinetz J.M."/>
            <person name="Sutton G.G."/>
            <person name="Nierman W.C."/>
            <person name="Fouts D.E."/>
        </authorList>
    </citation>
    <scope>NUCLEOTIDE SEQUENCE [LARGE SCALE GENOMIC DNA]</scope>
    <source>
        <strain evidence="3 4">TE 1992</strain>
    </source>
</reference>
<gene>
    <name evidence="3" type="ORF">LEP1GSC067_2668</name>
</gene>
<sequence length="2788" mass="305059">METKLEKRYIIEISYSLRALVFSLLLSVFSPLYAPPVVVPNLNTPVFNATSMDQTFNVANGMQTVGNWDSFVFQGVSILQTQWEAQVQAQITMMVNSITTSDHYASVQEYQTYVYNSLQSKASEQLIVWQTAVEAEILQERSQYLSQKYGANSNAVQNSTSQFQSQWDSFVSGNGLNLNMNGSLSQAVLNSGQQTLEGLEGQWWNDFQNNLQSGLQTYQQALAGLTEKYQNLINQINQTELQYQAHLAQIQQSQAGIKDQILSSLEGYQSFLNSNGLFWNTMSVVYDNNTNSYVQGSCPGGHVCVTYQYDSVTSQFYTAGNCPVGHVCANVLYDNNTSSYVQASCPAGHICDGTEKENLTVRTGLNADGRAFQNVINNVVNAMQDGFVMPAIFDYTTGTMISYNSNCMNTGTSCIKGLYDATSGNFVAGTACAAGHTCYSAVVDNTNPASMTGSYFANSCTVGDSRCVTCQAGHSCQVQDMEASFLYASNMMNTFLNNELLATQGALQSAINYQNGSGSHTYTYGQGVGSYDNSALSYQWGPSGFSHFSANVSQTTAAVTIAELFNGGATEGEGGLGKKIIEYITGQISQVEFANWIMNAYESNLTGAGSTLAGLGGLGPGMTISGISHADLRAFLNEDPTDPTAAGPHPNGGPNQYCPDPIGCYSGNIFAPDPGIYGANATFSERGYDFNRYIARELGVWAGVPFLADIEHYQDYAWIELSFTVTNNNAYANVSTYQDLVLQLQGFQHDWMTNVMPSITNWTAQVASYNAQYANWQTQMQTAITDAQNAYNSGVQDIQSQESSWLAQMGQLQQQAQSAFDAASNALKNGQGQGNYGQLTQQILAGLNKGQLQSNISNSTDTMQYGDGFSNILNNLDRNADRGIPNFSLLSSFGSSMSRAITGVSNLTLLSSTNNALMDNILGYMQGVADSMRNEKQFTQNGQQDLMEAHGLKTKTVKTKDKYSGEEISTTYVLDENGNIRTFKDEDGVEKQMTVGDWIQSDEGCGKNLMNGNCNQYIENKYDSVAIGADGKITANRKIYNGTTSQCGADFAQASSYCYNEDDRVVTIAPPNPKALLLGRGASRLGDIFDGRDNGIGELVNTTFQNVGTYLSSNKYTADLFHEVITAQNLNDMNASIASQDVSNKVKIANLIVDYAQAVLLGGMSTGSWVTKQANQAVQDVISTVLVNTFDLPPDVAAFLSGGLMAHMEASKAKHDLGNRNLGIGKAVHSAFNDLGLEGFESALIHAAGPILDVVIAPGVGALSKFTLDSYGNNLDSMHKWKEFKTSMYGFAVQKIGEQQHWSPEFTSFASQYAMDYIEMKEAKAELGRNGAAFSLNSIAGELKLAIANIGGALGEVIGAGVNGMTHLSGDLGLTSERYEKEINQQVRTSINDIKLKGYKDSIRTWDADQVGLASASVKEYGRVNHWDQATVEMWSQQASDFVVRKQAERDLHKRNDAIGLTALTNPVSAFMFLDNKLFSGGLTSLVTKGVKGIMTTIADAGNLLGEGVVSSSFRNSVYDQTKDWKNIVTQEDVKARTQQGIINKAHIESEMRNQLFDIIGQTLMPGDKEAAHNLGLLLKYHIDQKEAKKAAKEQRLRDAQTVVQVAAAAAMVACSAGTTGPLAGTWLSGLTTTAVSTTIAGTTATLTYGQIAALAVSTAVSMGVEGSLNGTNGAVAALANGLISAATMGIKTPVTGYVTYTKHQNANLLTGQHEVKGGWGGGISGNIAGSKALPVGEAMQAFAAAMKMSNLSLGFSYNRDAGLGMNVNANFTNKLGLGLDYNFKSGDYTANASYDFDKVGGKDWANASLGISASKNGHASASVSYNTDGNTAIPQALRGSGATLDFGNDGLIGLSVQAMRGATVGTLTYDTNTHGFQPLTLNNNYQNEFNQGQAAENAAYNHQKGQMEILMKELSLGTKMDKPLFTQAEIDAALPKDEHGNLDMEKANPEKLLDKWNAHKEARSKTPEGLQKWKDEVSKAGERSGIEVKFNDGKSATSTFGKFVTGLMGDVAQSFGFANDGSKMIDKAGVFHLDTCFMAGSKVTKLKNKNIKIYGNINSTEMNSNKFGSDDYDLVAIERIQIGDVVRSWNENTNTFENKRVTETFVHEVPQLFFLELDGEEEIHTTWNHPFRRYRATQESEPNRNERQSAGYGVERGFENHSVEHFRNVALENRDVTETSHLTPNQLAPNVSKILATGNYSLTPQSEWVKVEDLRLKDQVLRSDGSWGTVTGIYYYNTEPTKVYNLEVEDNHTYIVGGDVLGIGYVVHNYIVDQKDKFLSGAEVEKAYKDHKKMGEKAEIKWGDKTYKKVNGEGEGVAVFVRDYDEKGTKEYIRITKDGLIEQKIKWKGQLGEFMANTLSGEKTKYFNTRGEEVSLQPDKLVRDGGSKKLPFDPVDTKLANNIVDKVKNDYEQSLRTEYANDKKSKLTPAQIDVKVKAEMAVYNRIADRTFRNSYTDEKGNAVQHGSDEFLKQVADPVFNGQNSTKKPDGMEIPVKVVIEYMRSKYPDGKGYAPNLAPWNERIATHKEKLNDLNVELKTGLQKEGMSDKERKSFQKDMEKKIASESNKMYGVELERRNRMEEFEKSSNLIFGKNSKGEYNVSSSEIAKQTKAAICRADTNYLQNRVNGKMEASFGEYFMNKIEMGDIRPGTSQTKGLVWDNGYLKGYDDQYPPKGQDSIPESFDASNLYEGEPLSHDYIQEVTANMKPGQAIQVWVDTDVNKGDNSKPGPNHYYEISMNSKGEFVYLNHTGEVVKYKDESGRKVEIPFNTPITKEAWAKLRIFRIYK</sequence>
<name>M3ETH3_LEPIR</name>
<dbReference type="CDD" id="cd00081">
    <property type="entry name" value="Hint"/>
    <property type="match status" value="1"/>
</dbReference>
<dbReference type="Pfam" id="PF07591">
    <property type="entry name" value="PT-HINT"/>
    <property type="match status" value="1"/>
</dbReference>
<evidence type="ECO:0000313" key="4">
    <source>
        <dbReference type="Proteomes" id="UP000011754"/>
    </source>
</evidence>
<dbReference type="InterPro" id="IPR030934">
    <property type="entry name" value="Intein_C"/>
</dbReference>
<dbReference type="NCBIfam" id="TIGR04388">
    <property type="entry name" value="Lepto_longest"/>
    <property type="match status" value="1"/>
</dbReference>
<proteinExistence type="predicted"/>
<organism evidence="3 4">
    <name type="scientific">Leptospira interrogans serovar Lora str. TE 1992</name>
    <dbReference type="NCBI Taxonomy" id="1193028"/>
    <lineage>
        <taxon>Bacteria</taxon>
        <taxon>Pseudomonadati</taxon>
        <taxon>Spirochaetota</taxon>
        <taxon>Spirochaetia</taxon>
        <taxon>Leptospirales</taxon>
        <taxon>Leptospiraceae</taxon>
        <taxon>Leptospira</taxon>
    </lineage>
</organism>
<evidence type="ECO:0000256" key="2">
    <source>
        <dbReference type="SAM" id="Phobius"/>
    </source>
</evidence>